<dbReference type="InterPro" id="IPR043502">
    <property type="entry name" value="DNA/RNA_pol_sf"/>
</dbReference>
<dbReference type="PANTHER" id="PTHR24559">
    <property type="entry name" value="TRANSPOSON TY3-I GAG-POL POLYPROTEIN"/>
    <property type="match status" value="1"/>
</dbReference>
<dbReference type="InterPro" id="IPR053134">
    <property type="entry name" value="RNA-dir_DNA_polymerase"/>
</dbReference>
<dbReference type="OrthoDB" id="161383at2759"/>
<feature type="compositionally biased region" description="Low complexity" evidence="1">
    <location>
        <begin position="120"/>
        <end position="130"/>
    </location>
</feature>
<protein>
    <submittedName>
        <fullName evidence="2">Unnamed protein product</fullName>
    </submittedName>
</protein>
<dbReference type="EMBL" id="BSXT01003504">
    <property type="protein sequence ID" value="GMF54451.1"/>
    <property type="molecule type" value="Genomic_DNA"/>
</dbReference>
<evidence type="ECO:0000313" key="3">
    <source>
        <dbReference type="Proteomes" id="UP001165121"/>
    </source>
</evidence>
<name>A0A9W7D1V7_9STRA</name>
<accession>A0A9W7D1V7</accession>
<feature type="region of interest" description="Disordered" evidence="1">
    <location>
        <begin position="111"/>
        <end position="150"/>
    </location>
</feature>
<dbReference type="SUPFAM" id="SSF56672">
    <property type="entry name" value="DNA/RNA polymerases"/>
    <property type="match status" value="1"/>
</dbReference>
<comment type="caution">
    <text evidence="2">The sequence shown here is derived from an EMBL/GenBank/DDBJ whole genome shotgun (WGS) entry which is preliminary data.</text>
</comment>
<keyword evidence="3" id="KW-1185">Reference proteome</keyword>
<evidence type="ECO:0000313" key="2">
    <source>
        <dbReference type="EMBL" id="GMF54451.1"/>
    </source>
</evidence>
<evidence type="ECO:0000256" key="1">
    <source>
        <dbReference type="SAM" id="MobiDB-lite"/>
    </source>
</evidence>
<dbReference type="Gene3D" id="3.30.70.270">
    <property type="match status" value="1"/>
</dbReference>
<dbReference type="InterPro" id="IPR043128">
    <property type="entry name" value="Rev_trsase/Diguanyl_cyclase"/>
</dbReference>
<dbReference type="PANTHER" id="PTHR24559:SF451">
    <property type="entry name" value="REVERSE TRANSCRIPTASE"/>
    <property type="match status" value="1"/>
</dbReference>
<dbReference type="Proteomes" id="UP001165121">
    <property type="component" value="Unassembled WGS sequence"/>
</dbReference>
<organism evidence="2 3">
    <name type="scientific">Phytophthora fragariaefolia</name>
    <dbReference type="NCBI Taxonomy" id="1490495"/>
    <lineage>
        <taxon>Eukaryota</taxon>
        <taxon>Sar</taxon>
        <taxon>Stramenopiles</taxon>
        <taxon>Oomycota</taxon>
        <taxon>Peronosporomycetes</taxon>
        <taxon>Peronosporales</taxon>
        <taxon>Peronosporaceae</taxon>
        <taxon>Phytophthora</taxon>
    </lineage>
</organism>
<dbReference type="AlphaFoldDB" id="A0A9W7D1V7"/>
<gene>
    <name evidence="2" type="ORF">Pfra01_002272800</name>
</gene>
<dbReference type="CDD" id="cd01647">
    <property type="entry name" value="RT_LTR"/>
    <property type="match status" value="1"/>
</dbReference>
<sequence length="534" mass="59444">MEERADQPAAGGAVPNPFDQFVQAIDRIAVGLSQQNAWMYQDFQTQLHAYQQQLQQHVSAPQPAREHMRAMDQVDRICDGLKSETRKEVMYLRCSTLAEAISAAQAFERTHFQSSDRNRASNNSRNQGNSHRAAMDGPTPMDVSAVDSRSISKEQCRRQNLCYYCKGSGHRIGQCPYRKPGRGQQQQGNESARRIFDTSRVETLNLVACGFDGRTQQRTQKGSSAGRSFTAVFRERLINHEYLEIFRLVLESGVLPKPKPRDIVILLIEFDDVFPSFLRNELPPEREIQHDIVLKPGATPSARSPFRHARIEERELAKFVKGLLGKNNNEESNSAWSSNIFAIPKKVAATGEAPTRAEWLRSGDAGVPIRWVIDYRHVNSQSVIPKIPLPRVDDLFDKLSGAAYFSTLDLMSGYHQMLLEPSARELTAFQANGELYQWVVAPMGLAGQVQVGVAIDCVSRSQDLCVDNYSGLIKNEGNQQDATTSESQGAAALLRVMWILPSLYPAVLGSGVPTRGIGENYNGLALGHRSDQSV</sequence>
<reference evidence="2" key="1">
    <citation type="submission" date="2023-04" db="EMBL/GenBank/DDBJ databases">
        <title>Phytophthora fragariaefolia NBRC 109709.</title>
        <authorList>
            <person name="Ichikawa N."/>
            <person name="Sato H."/>
            <person name="Tonouchi N."/>
        </authorList>
    </citation>
    <scope>NUCLEOTIDE SEQUENCE</scope>
    <source>
        <strain evidence="2">NBRC 109709</strain>
    </source>
</reference>
<proteinExistence type="predicted"/>
<dbReference type="Gene3D" id="3.10.10.10">
    <property type="entry name" value="HIV Type 1 Reverse Transcriptase, subunit A, domain 1"/>
    <property type="match status" value="1"/>
</dbReference>